<dbReference type="Proteomes" id="UP000294535">
    <property type="component" value="Unassembled WGS sequence"/>
</dbReference>
<feature type="transmembrane region" description="Helical" evidence="1">
    <location>
        <begin position="57"/>
        <end position="76"/>
    </location>
</feature>
<keyword evidence="1" id="KW-1133">Transmembrane helix</keyword>
<protein>
    <submittedName>
        <fullName evidence="2">Uncharacterized protein</fullName>
    </submittedName>
</protein>
<sequence length="97" mass="11215">MAALALFLGLKEETNSVKTQKRGSTKVVKIKADEILNSWLENTTKHIYKTIFSQEKITYHLVGLFSFIFLQTLIFTSNYQTLALPYSFPDHWADNQK</sequence>
<proteinExistence type="predicted"/>
<keyword evidence="3" id="KW-1185">Reference proteome</keyword>
<keyword evidence="1" id="KW-0812">Transmembrane</keyword>
<comment type="caution">
    <text evidence="2">The sequence shown here is derived from an EMBL/GenBank/DDBJ whole genome shotgun (WGS) entry which is preliminary data.</text>
</comment>
<evidence type="ECO:0000313" key="3">
    <source>
        <dbReference type="Proteomes" id="UP000294535"/>
    </source>
</evidence>
<dbReference type="AlphaFoldDB" id="A0A4R6T8X6"/>
<gene>
    <name evidence="2" type="ORF">DFQ04_1333</name>
</gene>
<organism evidence="2 3">
    <name type="scientific">Algoriphagus boseongensis</name>
    <dbReference type="NCBI Taxonomy" id="1442587"/>
    <lineage>
        <taxon>Bacteria</taxon>
        <taxon>Pseudomonadati</taxon>
        <taxon>Bacteroidota</taxon>
        <taxon>Cytophagia</taxon>
        <taxon>Cytophagales</taxon>
        <taxon>Cyclobacteriaceae</taxon>
        <taxon>Algoriphagus</taxon>
    </lineage>
</organism>
<keyword evidence="1" id="KW-0472">Membrane</keyword>
<accession>A0A4R6T8X6</accession>
<evidence type="ECO:0000256" key="1">
    <source>
        <dbReference type="SAM" id="Phobius"/>
    </source>
</evidence>
<reference evidence="2 3" key="1">
    <citation type="submission" date="2019-03" db="EMBL/GenBank/DDBJ databases">
        <title>Genomic Encyclopedia of Type Strains, Phase III (KMG-III): the genomes of soil and plant-associated and newly described type strains.</title>
        <authorList>
            <person name="Whitman W."/>
        </authorList>
    </citation>
    <scope>NUCLEOTIDE SEQUENCE [LARGE SCALE GENOMIC DNA]</scope>
    <source>
        <strain evidence="2 3">CECT 8446</strain>
    </source>
</reference>
<name>A0A4R6T8X6_9BACT</name>
<dbReference type="EMBL" id="SNYF01000005">
    <property type="protein sequence ID" value="TDQ19510.1"/>
    <property type="molecule type" value="Genomic_DNA"/>
</dbReference>
<evidence type="ECO:0000313" key="2">
    <source>
        <dbReference type="EMBL" id="TDQ19510.1"/>
    </source>
</evidence>